<protein>
    <submittedName>
        <fullName evidence="2">DUF4381 domain-containing protein</fullName>
    </submittedName>
</protein>
<evidence type="ECO:0000313" key="2">
    <source>
        <dbReference type="EMBL" id="MDO3382204.1"/>
    </source>
</evidence>
<keyword evidence="1" id="KW-1133">Transmembrane helix</keyword>
<dbReference type="InterPro" id="IPR025489">
    <property type="entry name" value="DUF4381"/>
</dbReference>
<dbReference type="RefSeq" id="WP_302712365.1">
    <property type="nucleotide sequence ID" value="NZ_JAULRT010000052.1"/>
</dbReference>
<keyword evidence="3" id="KW-1185">Reference proteome</keyword>
<dbReference type="EMBL" id="JAULRT010000052">
    <property type="protein sequence ID" value="MDO3382204.1"/>
    <property type="molecule type" value="Genomic_DNA"/>
</dbReference>
<dbReference type="Proteomes" id="UP001168380">
    <property type="component" value="Unassembled WGS sequence"/>
</dbReference>
<proteinExistence type="predicted"/>
<name>A0ABT8TDN3_9GAMM</name>
<accession>A0ABT8TDN3</accession>
<keyword evidence="1" id="KW-0812">Transmembrane</keyword>
<sequence>MNPSNPLANLRDIHTPEAIGWWPMAPLWWLLIALLMLSLAALLYLWLRRRQRNRYRALAKSELGTLASIEDNKALARAINDLLKRTAIHAYGADCATLYGERWLRFLDASLDGGQAFSQGPGSALGMNSYRPRPDIERQALLELTQRWLGQHRRTAPAINQTAGQEASRV</sequence>
<evidence type="ECO:0000313" key="3">
    <source>
        <dbReference type="Proteomes" id="UP001168380"/>
    </source>
</evidence>
<dbReference type="Pfam" id="PF14316">
    <property type="entry name" value="DUF4381"/>
    <property type="match status" value="1"/>
</dbReference>
<feature type="transmembrane region" description="Helical" evidence="1">
    <location>
        <begin position="27"/>
        <end position="47"/>
    </location>
</feature>
<reference evidence="2" key="1">
    <citation type="submission" date="2023-07" db="EMBL/GenBank/DDBJ databases">
        <title>Gilvimarinus algae sp. nov., isolated from the surface of Kelp.</title>
        <authorList>
            <person name="Sun Y.Y."/>
            <person name="Gong Y."/>
            <person name="Du Z.J."/>
        </authorList>
    </citation>
    <scope>NUCLEOTIDE SEQUENCE</scope>
    <source>
        <strain evidence="2">SDUM040014</strain>
    </source>
</reference>
<keyword evidence="1" id="KW-0472">Membrane</keyword>
<evidence type="ECO:0000256" key="1">
    <source>
        <dbReference type="SAM" id="Phobius"/>
    </source>
</evidence>
<comment type="caution">
    <text evidence="2">The sequence shown here is derived from an EMBL/GenBank/DDBJ whole genome shotgun (WGS) entry which is preliminary data.</text>
</comment>
<organism evidence="2 3">
    <name type="scientific">Gilvimarinus algae</name>
    <dbReference type="NCBI Taxonomy" id="3058037"/>
    <lineage>
        <taxon>Bacteria</taxon>
        <taxon>Pseudomonadati</taxon>
        <taxon>Pseudomonadota</taxon>
        <taxon>Gammaproteobacteria</taxon>
        <taxon>Cellvibrionales</taxon>
        <taxon>Cellvibrionaceae</taxon>
        <taxon>Gilvimarinus</taxon>
    </lineage>
</organism>
<gene>
    <name evidence="2" type="ORF">QWI16_08450</name>
</gene>